<keyword evidence="3" id="KW-0539">Nucleus</keyword>
<evidence type="ECO:0000313" key="7">
    <source>
        <dbReference type="EMBL" id="KAH7373218.1"/>
    </source>
</evidence>
<feature type="domain" description="RRM" evidence="6">
    <location>
        <begin position="191"/>
        <end position="264"/>
    </location>
</feature>
<proteinExistence type="predicted"/>
<keyword evidence="8" id="KW-1185">Reference proteome</keyword>
<dbReference type="Pfam" id="PF07744">
    <property type="entry name" value="SPOC"/>
    <property type="match status" value="1"/>
</dbReference>
<feature type="domain" description="RRM" evidence="6">
    <location>
        <begin position="12"/>
        <end position="84"/>
    </location>
</feature>
<dbReference type="Pfam" id="PF00076">
    <property type="entry name" value="RRM_1"/>
    <property type="match status" value="3"/>
</dbReference>
<dbReference type="EMBL" id="CM035422">
    <property type="protein sequence ID" value="KAH7373225.1"/>
    <property type="molecule type" value="Genomic_DNA"/>
</dbReference>
<name>A0A8T2STS1_CERRI</name>
<dbReference type="PROSITE" id="PS50102">
    <property type="entry name" value="RRM"/>
    <property type="match status" value="3"/>
</dbReference>
<keyword evidence="2 4" id="KW-0694">RNA-binding</keyword>
<dbReference type="AlphaFoldDB" id="A0A8T2STS1"/>
<dbReference type="EMBL" id="CM035422">
    <property type="protein sequence ID" value="KAH7373219.1"/>
    <property type="molecule type" value="Genomic_DNA"/>
</dbReference>
<gene>
    <name evidence="7" type="ORF">KP509_17G044800</name>
</gene>
<dbReference type="EMBL" id="CM035422">
    <property type="protein sequence ID" value="KAH7373218.1"/>
    <property type="molecule type" value="Genomic_DNA"/>
</dbReference>
<dbReference type="GO" id="GO:0003723">
    <property type="term" value="F:RNA binding"/>
    <property type="evidence" value="ECO:0007669"/>
    <property type="project" value="UniProtKB-UniRule"/>
</dbReference>
<evidence type="ECO:0000256" key="5">
    <source>
        <dbReference type="SAM" id="MobiDB-lite"/>
    </source>
</evidence>
<feature type="region of interest" description="Disordered" evidence="5">
    <location>
        <begin position="279"/>
        <end position="312"/>
    </location>
</feature>
<dbReference type="EMBL" id="CM035422">
    <property type="protein sequence ID" value="KAH7373224.1"/>
    <property type="molecule type" value="Genomic_DNA"/>
</dbReference>
<dbReference type="OMA" id="DMFINDH"/>
<dbReference type="CDD" id="cd00590">
    <property type="entry name" value="RRM_SF"/>
    <property type="match status" value="3"/>
</dbReference>
<dbReference type="EMBL" id="CM035422">
    <property type="protein sequence ID" value="KAH7373227.1"/>
    <property type="molecule type" value="Genomic_DNA"/>
</dbReference>
<dbReference type="InterPro" id="IPR012921">
    <property type="entry name" value="SPOC_C"/>
</dbReference>
<dbReference type="GO" id="GO:0005634">
    <property type="term" value="C:nucleus"/>
    <property type="evidence" value="ECO:0007669"/>
    <property type="project" value="UniProtKB-SubCell"/>
</dbReference>
<feature type="region of interest" description="Disordered" evidence="5">
    <location>
        <begin position="166"/>
        <end position="185"/>
    </location>
</feature>
<dbReference type="EMBL" id="CM035422">
    <property type="protein sequence ID" value="KAH7373217.1"/>
    <property type="molecule type" value="Genomic_DNA"/>
</dbReference>
<protein>
    <recommendedName>
        <fullName evidence="6">RRM domain-containing protein</fullName>
    </recommendedName>
</protein>
<dbReference type="Proteomes" id="UP000825935">
    <property type="component" value="Chromosome 17"/>
</dbReference>
<comment type="subcellular location">
    <subcellularLocation>
        <location evidence="1">Nucleus</location>
    </subcellularLocation>
</comment>
<dbReference type="InterPro" id="IPR035979">
    <property type="entry name" value="RBD_domain_sf"/>
</dbReference>
<dbReference type="Gene3D" id="3.30.70.330">
    <property type="match status" value="3"/>
</dbReference>
<dbReference type="OrthoDB" id="439808at2759"/>
<comment type="caution">
    <text evidence="7">The sequence shown here is derived from an EMBL/GenBank/DDBJ whole genome shotgun (WGS) entry which is preliminary data.</text>
</comment>
<dbReference type="EMBL" id="CM035422">
    <property type="protein sequence ID" value="KAH7373228.1"/>
    <property type="molecule type" value="Genomic_DNA"/>
</dbReference>
<evidence type="ECO:0000313" key="8">
    <source>
        <dbReference type="Proteomes" id="UP000825935"/>
    </source>
</evidence>
<evidence type="ECO:0000259" key="6">
    <source>
        <dbReference type="PROSITE" id="PS50102"/>
    </source>
</evidence>
<feature type="compositionally biased region" description="Basic and acidic residues" evidence="5">
    <location>
        <begin position="169"/>
        <end position="185"/>
    </location>
</feature>
<dbReference type="EMBL" id="CM035422">
    <property type="protein sequence ID" value="KAH7373220.1"/>
    <property type="molecule type" value="Genomic_DNA"/>
</dbReference>
<evidence type="ECO:0000256" key="1">
    <source>
        <dbReference type="ARBA" id="ARBA00004123"/>
    </source>
</evidence>
<feature type="region of interest" description="Disordered" evidence="5">
    <location>
        <begin position="639"/>
        <end position="664"/>
    </location>
</feature>
<feature type="domain" description="RRM" evidence="6">
    <location>
        <begin position="89"/>
        <end position="161"/>
    </location>
</feature>
<evidence type="ECO:0000256" key="4">
    <source>
        <dbReference type="PROSITE-ProRule" id="PRU00176"/>
    </source>
</evidence>
<dbReference type="EMBL" id="CM035422">
    <property type="protein sequence ID" value="KAH7373226.1"/>
    <property type="molecule type" value="Genomic_DNA"/>
</dbReference>
<dbReference type="CDD" id="cd21546">
    <property type="entry name" value="SPOC_FPA-like"/>
    <property type="match status" value="1"/>
</dbReference>
<organism evidence="7 8">
    <name type="scientific">Ceratopteris richardii</name>
    <name type="common">Triangle waterfern</name>
    <dbReference type="NCBI Taxonomy" id="49495"/>
    <lineage>
        <taxon>Eukaryota</taxon>
        <taxon>Viridiplantae</taxon>
        <taxon>Streptophyta</taxon>
        <taxon>Embryophyta</taxon>
        <taxon>Tracheophyta</taxon>
        <taxon>Polypodiopsida</taxon>
        <taxon>Polypodiidae</taxon>
        <taxon>Polypodiales</taxon>
        <taxon>Pteridineae</taxon>
        <taxon>Pteridaceae</taxon>
        <taxon>Parkerioideae</taxon>
        <taxon>Ceratopteris</taxon>
    </lineage>
</organism>
<dbReference type="InterPro" id="IPR012677">
    <property type="entry name" value="Nucleotide-bd_a/b_plait_sf"/>
</dbReference>
<dbReference type="SUPFAM" id="SSF54928">
    <property type="entry name" value="RNA-binding domain, RBD"/>
    <property type="match status" value="2"/>
</dbReference>
<dbReference type="PANTHER" id="PTHR23189">
    <property type="entry name" value="RNA RECOGNITION MOTIF-CONTAINING"/>
    <property type="match status" value="1"/>
</dbReference>
<sequence>MEESDGERPPARLLWVGNVAAEVSEAFLIQIFAKYGAVDYVSAYPARSYAFIEFRDLEDAKQAKAGLQGKLIKGQPLRIEFAKPAKPSRNLWIWGVSETITKEQLEAEFKKFGPLEDFRLLRDRNSALAEFKRIEDAGAAVKGLNKKLIQGEELRVDFLRSHAGKRGHAGLDSHSHASTDERASKEGIPNETLWIGFPPPSRVDEDGLRKAFILFGEVERITTFPERSYCFVQFRNVDEATRAKEGLQGRLLNDPRILIRFSSNEPASKRSSKAEITYHPPHHVEMGGPRPFGSSDWSSSIHPPNRYPVPQHDISRNVKTFSRPAGGISAGLLAAPPIRGATIENSDSFVDHRLSPRDALNRPPLLEEPGVPEREIPQREHKRLKLSSSGCADGNTGGSSNVDVRFTDSWKNTSITAAESRHASFGQSKGIYAGLQGGNATTSLTAGNSTPEQGPAWRGSLAKAGIFVCRIQSFPIGKGIDDALPGVVNCVARTSLDTLAQHFFQAIDYSVICFIPDGEGEHASFQEFVSYLIDKHRAGVAKTSDKTTLFLVPPSDFTENVLKLNGDCIFGLVMNFPQAESNPVNYHQQPGLLPSQGLQQPQLHPAYVQARIGLRDELSLSTVATAGSFPYTQIESPQAIPKPAYSSGAPLATSSTRSHNDAGEANESIMASKVEVMEGVSRDAEARAVVSGSVQDHSKGFQASWSRLPGQTHPWDAANAFSTSTELNLRMPGADKNDGQPTGAMEQVMASLQRATKDPTVATQALLRQLLQSQSGASDGSDATNTANAVDALKMGYIRRDGGSDEEANNRFQATLQLAAALLQRMHDGKGSPGPTS</sequence>
<dbReference type="EMBL" id="CM035422">
    <property type="protein sequence ID" value="KAH7373222.1"/>
    <property type="molecule type" value="Genomic_DNA"/>
</dbReference>
<evidence type="ECO:0000256" key="3">
    <source>
        <dbReference type="ARBA" id="ARBA00023242"/>
    </source>
</evidence>
<accession>A0A8T2STS1</accession>
<dbReference type="EMBL" id="CM035422">
    <property type="protein sequence ID" value="KAH7373223.1"/>
    <property type="molecule type" value="Genomic_DNA"/>
</dbReference>
<dbReference type="SMART" id="SM00360">
    <property type="entry name" value="RRM"/>
    <property type="match status" value="3"/>
</dbReference>
<feature type="region of interest" description="Disordered" evidence="5">
    <location>
        <begin position="354"/>
        <end position="399"/>
    </location>
</feature>
<dbReference type="EMBL" id="CM035422">
    <property type="protein sequence ID" value="KAH7373215.1"/>
    <property type="molecule type" value="Genomic_DNA"/>
</dbReference>
<evidence type="ECO:0000256" key="2">
    <source>
        <dbReference type="ARBA" id="ARBA00022884"/>
    </source>
</evidence>
<dbReference type="InterPro" id="IPR000504">
    <property type="entry name" value="RRM_dom"/>
</dbReference>
<reference evidence="7" key="1">
    <citation type="submission" date="2021-08" db="EMBL/GenBank/DDBJ databases">
        <title>WGS assembly of Ceratopteris richardii.</title>
        <authorList>
            <person name="Marchant D.B."/>
            <person name="Chen G."/>
            <person name="Jenkins J."/>
            <person name="Shu S."/>
            <person name="Leebens-Mack J."/>
            <person name="Grimwood J."/>
            <person name="Schmutz J."/>
            <person name="Soltis P."/>
            <person name="Soltis D."/>
            <person name="Chen Z.-H."/>
        </authorList>
    </citation>
    <scope>NUCLEOTIDE SEQUENCE</scope>
    <source>
        <strain evidence="7">Whitten #5841</strain>
        <tissue evidence="7">Leaf</tissue>
    </source>
</reference>